<dbReference type="AlphaFoldDB" id="X1JI18"/>
<feature type="compositionally biased region" description="Basic and acidic residues" evidence="1">
    <location>
        <begin position="213"/>
        <end position="225"/>
    </location>
</feature>
<name>X1JI18_9ZZZZ</name>
<feature type="region of interest" description="Disordered" evidence="1">
    <location>
        <begin position="213"/>
        <end position="233"/>
    </location>
</feature>
<reference evidence="2" key="1">
    <citation type="journal article" date="2014" name="Front. Microbiol.">
        <title>High frequency of phylogenetically diverse reductive dehalogenase-homologous genes in deep subseafloor sedimentary metagenomes.</title>
        <authorList>
            <person name="Kawai M."/>
            <person name="Futagami T."/>
            <person name="Toyoda A."/>
            <person name="Takaki Y."/>
            <person name="Nishi S."/>
            <person name="Hori S."/>
            <person name="Arai W."/>
            <person name="Tsubouchi T."/>
            <person name="Morono Y."/>
            <person name="Uchiyama I."/>
            <person name="Ito T."/>
            <person name="Fujiyama A."/>
            <person name="Inagaki F."/>
            <person name="Takami H."/>
        </authorList>
    </citation>
    <scope>NUCLEOTIDE SEQUENCE</scope>
    <source>
        <strain evidence="2">Expedition CK06-06</strain>
    </source>
</reference>
<evidence type="ECO:0000313" key="2">
    <source>
        <dbReference type="EMBL" id="GAH93682.1"/>
    </source>
</evidence>
<feature type="region of interest" description="Disordered" evidence="1">
    <location>
        <begin position="109"/>
        <end position="128"/>
    </location>
</feature>
<evidence type="ECO:0000256" key="1">
    <source>
        <dbReference type="SAM" id="MobiDB-lite"/>
    </source>
</evidence>
<sequence length="233" mass="26623">MARYKKFEYLPWWLNNLNDSTLTPTQKEVLDLDYYCKKHGTRLSHDRAAKKLDRGRHTVYTARRRLEELALRSTEPAKGSFKLGHIIEYQNEAQWLAVLRARGVDPRRFKMKRKSSQKNNTSLRDKYYSSSKAAEASATEAGVSTPQTPAGLAVQGGVEVLPGDDEQLQHAADSPELQKVKDACLWEVIYREALDKYLKNDLPRERAELHARLRADKKVAKRNSEQKTGGPTL</sequence>
<protein>
    <submittedName>
        <fullName evidence="2">Uncharacterized protein</fullName>
    </submittedName>
</protein>
<comment type="caution">
    <text evidence="2">The sequence shown here is derived from an EMBL/GenBank/DDBJ whole genome shotgun (WGS) entry which is preliminary data.</text>
</comment>
<dbReference type="EMBL" id="BARV01000118">
    <property type="protein sequence ID" value="GAH93682.1"/>
    <property type="molecule type" value="Genomic_DNA"/>
</dbReference>
<proteinExistence type="predicted"/>
<organism evidence="2">
    <name type="scientific">marine sediment metagenome</name>
    <dbReference type="NCBI Taxonomy" id="412755"/>
    <lineage>
        <taxon>unclassified sequences</taxon>
        <taxon>metagenomes</taxon>
        <taxon>ecological metagenomes</taxon>
    </lineage>
</organism>
<gene>
    <name evidence="2" type="ORF">S06H3_00623</name>
</gene>
<accession>X1JI18</accession>